<evidence type="ECO:0000313" key="10">
    <source>
        <dbReference type="EMBL" id="RKF78698.1"/>
    </source>
</evidence>
<feature type="domain" description="MD-2-related lipid-recognition" evidence="9">
    <location>
        <begin position="50"/>
        <end position="171"/>
    </location>
</feature>
<sequence length="180" mass="19726">MKFPYGSVVSTLITGAVCLVVDPFVNSSPQAAPQKILHDVGYPVPGDNSLNYCSGYQEGEILRISEATFNPNPPQRGKTLSIDIVGQLSQKVEGAYVDVVVKLGIIKLLHTMIDLCADDPRANITCPIEKGPVKLHSEIEIPAQIPPALFYVHVQAYTNDDEDLFCLGSKVDFRSHFLRD</sequence>
<dbReference type="GO" id="GO:0015918">
    <property type="term" value="P:sterol transport"/>
    <property type="evidence" value="ECO:0007669"/>
    <property type="project" value="InterPro"/>
</dbReference>
<dbReference type="SMART" id="SM00737">
    <property type="entry name" value="ML"/>
    <property type="match status" value="1"/>
</dbReference>
<evidence type="ECO:0000256" key="2">
    <source>
        <dbReference type="ARBA" id="ARBA00006370"/>
    </source>
</evidence>
<evidence type="ECO:0000256" key="6">
    <source>
        <dbReference type="ARBA" id="ARBA00022729"/>
    </source>
</evidence>
<dbReference type="Gene3D" id="2.60.40.770">
    <property type="match status" value="1"/>
</dbReference>
<evidence type="ECO:0000313" key="11">
    <source>
        <dbReference type="Proteomes" id="UP000283383"/>
    </source>
</evidence>
<feature type="chain" id="PRO_5019125573" description="Phosphatidylglycerol/phosphatidylinositol transfer protein" evidence="8">
    <location>
        <begin position="19"/>
        <end position="180"/>
    </location>
</feature>
<evidence type="ECO:0000256" key="8">
    <source>
        <dbReference type="SAM" id="SignalP"/>
    </source>
</evidence>
<accession>A0A420IVZ3</accession>
<dbReference type="GO" id="GO:0032934">
    <property type="term" value="F:sterol binding"/>
    <property type="evidence" value="ECO:0007669"/>
    <property type="project" value="InterPro"/>
</dbReference>
<evidence type="ECO:0000256" key="1">
    <source>
        <dbReference type="ARBA" id="ARBA00002053"/>
    </source>
</evidence>
<organism evidence="10 11">
    <name type="scientific">Golovinomyces cichoracearum</name>
    <dbReference type="NCBI Taxonomy" id="62708"/>
    <lineage>
        <taxon>Eukaryota</taxon>
        <taxon>Fungi</taxon>
        <taxon>Dikarya</taxon>
        <taxon>Ascomycota</taxon>
        <taxon>Pezizomycotina</taxon>
        <taxon>Leotiomycetes</taxon>
        <taxon>Erysiphales</taxon>
        <taxon>Erysiphaceae</taxon>
        <taxon>Golovinomyces</taxon>
    </lineage>
</organism>
<dbReference type="SUPFAM" id="SSF81296">
    <property type="entry name" value="E set domains"/>
    <property type="match status" value="1"/>
</dbReference>
<dbReference type="InterPro" id="IPR014756">
    <property type="entry name" value="Ig_E-set"/>
</dbReference>
<dbReference type="Pfam" id="PF02221">
    <property type="entry name" value="E1_DerP2_DerF2"/>
    <property type="match status" value="1"/>
</dbReference>
<evidence type="ECO:0000256" key="7">
    <source>
        <dbReference type="ARBA" id="ARBA00023055"/>
    </source>
</evidence>
<gene>
    <name evidence="10" type="ORF">GcM3_062033</name>
</gene>
<protein>
    <recommendedName>
        <fullName evidence="4">Phosphatidylglycerol/phosphatidylinositol transfer protein</fullName>
    </recommendedName>
</protein>
<comment type="function">
    <text evidence="1">Catalyzes the intermembrane transfer of phosphatidylglycerol and phosphatidylinositol.</text>
</comment>
<dbReference type="PANTHER" id="PTHR11306">
    <property type="entry name" value="NIEMANN PICK TYPE C2 PROTEIN NPC2-RELATED"/>
    <property type="match status" value="1"/>
</dbReference>
<name>A0A420IVZ3_9PEZI</name>
<evidence type="ECO:0000256" key="5">
    <source>
        <dbReference type="ARBA" id="ARBA00022448"/>
    </source>
</evidence>
<dbReference type="InterPro" id="IPR003172">
    <property type="entry name" value="ML_dom"/>
</dbReference>
<comment type="caution">
    <text evidence="10">The sequence shown here is derived from an EMBL/GenBank/DDBJ whole genome shotgun (WGS) entry which is preliminary data.</text>
</comment>
<dbReference type="PANTHER" id="PTHR11306:SF0">
    <property type="entry name" value="PHOSPHATIDYLGLYCEROL_PHOSPHATIDYLINOSITOL TRANSFER PROTEIN"/>
    <property type="match status" value="1"/>
</dbReference>
<reference evidence="10 11" key="1">
    <citation type="journal article" date="2018" name="BMC Genomics">
        <title>Comparative genome analyses reveal sequence features reflecting distinct modes of host-adaptation between dicot and monocot powdery mildew.</title>
        <authorList>
            <person name="Wu Y."/>
            <person name="Ma X."/>
            <person name="Pan Z."/>
            <person name="Kale S.D."/>
            <person name="Song Y."/>
            <person name="King H."/>
            <person name="Zhang Q."/>
            <person name="Presley C."/>
            <person name="Deng X."/>
            <person name="Wei C.I."/>
            <person name="Xiao S."/>
        </authorList>
    </citation>
    <scope>NUCLEOTIDE SEQUENCE [LARGE SCALE GENOMIC DNA]</scope>
    <source>
        <strain evidence="10">UMSG3</strain>
    </source>
</reference>
<keyword evidence="11" id="KW-1185">Reference proteome</keyword>
<evidence type="ECO:0000256" key="4">
    <source>
        <dbReference type="ARBA" id="ARBA00016056"/>
    </source>
</evidence>
<comment type="similarity">
    <text evidence="2">Belongs to the NPC2 family.</text>
</comment>
<keyword evidence="6 8" id="KW-0732">Signal</keyword>
<comment type="subunit">
    <text evidence="3">Monomer.</text>
</comment>
<dbReference type="AlphaFoldDB" id="A0A420IVZ3"/>
<dbReference type="Proteomes" id="UP000283383">
    <property type="component" value="Unassembled WGS sequence"/>
</dbReference>
<feature type="signal peptide" evidence="8">
    <location>
        <begin position="1"/>
        <end position="18"/>
    </location>
</feature>
<proteinExistence type="inferred from homology"/>
<evidence type="ECO:0000259" key="9">
    <source>
        <dbReference type="SMART" id="SM00737"/>
    </source>
</evidence>
<dbReference type="InterPro" id="IPR039670">
    <property type="entry name" value="NPC2-like"/>
</dbReference>
<keyword evidence="5" id="KW-0813">Transport</keyword>
<keyword evidence="7" id="KW-0445">Lipid transport</keyword>
<dbReference type="EMBL" id="MCBQ01006204">
    <property type="protein sequence ID" value="RKF78698.1"/>
    <property type="molecule type" value="Genomic_DNA"/>
</dbReference>
<evidence type="ECO:0000256" key="3">
    <source>
        <dbReference type="ARBA" id="ARBA00011245"/>
    </source>
</evidence>